<dbReference type="Gene3D" id="1.10.10.10">
    <property type="entry name" value="Winged helix-like DNA-binding domain superfamily/Winged helix DNA-binding domain"/>
    <property type="match status" value="1"/>
</dbReference>
<accession>A0A9P6FTS7</accession>
<organism evidence="9 10">
    <name type="scientific">Lunasporangiospora selenospora</name>
    <dbReference type="NCBI Taxonomy" id="979761"/>
    <lineage>
        <taxon>Eukaryota</taxon>
        <taxon>Fungi</taxon>
        <taxon>Fungi incertae sedis</taxon>
        <taxon>Mucoromycota</taxon>
        <taxon>Mortierellomycotina</taxon>
        <taxon>Mortierellomycetes</taxon>
        <taxon>Mortierellales</taxon>
        <taxon>Mortierellaceae</taxon>
        <taxon>Lunasporangiospora</taxon>
    </lineage>
</organism>
<dbReference type="PANTHER" id="PTHR13947:SF37">
    <property type="entry name" value="LD18367P"/>
    <property type="match status" value="1"/>
</dbReference>
<dbReference type="InterPro" id="IPR040661">
    <property type="entry name" value="LZ3wCH"/>
</dbReference>
<evidence type="ECO:0000256" key="1">
    <source>
        <dbReference type="ARBA" id="ARBA00004123"/>
    </source>
</evidence>
<keyword evidence="4" id="KW-0539">Nucleus</keyword>
<dbReference type="AlphaFoldDB" id="A0A9P6FTS7"/>
<dbReference type="EMBL" id="JAABOA010001946">
    <property type="protein sequence ID" value="KAF9580626.1"/>
    <property type="molecule type" value="Genomic_DNA"/>
</dbReference>
<sequence>MATVPQNAATPLLQVKALTSQNRPSVYKLLMDAHMRNVPEQFLLLKFRPMALLLWTTIATFLLKLRQTSLGSLSEMLTILCGSIILAQAALFLILMYEAAKLASGEDNVGALDKFLDQDEAQNQTSDATSSSTASSATTVQNRSKKETPAKGDEEEIKREAVLKRLQEAKKDNLFWVLQSKESDRDVLGSIGAVVDKSKREARLVCWVVSPKGRKRGVGSLLLKKAMNDLCGSAAQAGANSNNKKTKGGIEKVRVILQGSHITALRVFYKHGFKQVDRTPEWLGEQVVLEMEAKDWSKKGVSAAEKRTRLLELFHESGTFHKLQELEKTAPKLKGIVQQSVKDVLQALVEDGLVTCEKIGTSNYYWSFPSAIQQSKNAKVQGLKDEIQRLETVNQDLEASLQQAASGRQDNEERKALLAQLVEAEALDAELTNELRKYSDNDPTLVKANEKYSEVAKEAANRWTENIFTFQSYCVNKFGVDRQEFNRNFKIPEDLDTIP</sequence>
<dbReference type="GO" id="GO:0005634">
    <property type="term" value="C:nucleus"/>
    <property type="evidence" value="ECO:0007669"/>
    <property type="project" value="UniProtKB-SubCell"/>
</dbReference>
<reference evidence="9" key="1">
    <citation type="journal article" date="2020" name="Fungal Divers.">
        <title>Resolving the Mortierellaceae phylogeny through synthesis of multi-gene phylogenetics and phylogenomics.</title>
        <authorList>
            <person name="Vandepol N."/>
            <person name="Liber J."/>
            <person name="Desiro A."/>
            <person name="Na H."/>
            <person name="Kennedy M."/>
            <person name="Barry K."/>
            <person name="Grigoriev I.V."/>
            <person name="Miller A.N."/>
            <person name="O'Donnell K."/>
            <person name="Stajich J.E."/>
            <person name="Bonito G."/>
        </authorList>
    </citation>
    <scope>NUCLEOTIDE SEQUENCE</scope>
    <source>
        <strain evidence="9">KOD1015</strain>
    </source>
</reference>
<proteinExistence type="predicted"/>
<feature type="compositionally biased region" description="Low complexity" evidence="6">
    <location>
        <begin position="125"/>
        <end position="139"/>
    </location>
</feature>
<comment type="subcellular location">
    <subcellularLocation>
        <location evidence="1">Nucleus</location>
    </subcellularLocation>
</comment>
<dbReference type="GO" id="GO:0008080">
    <property type="term" value="F:N-acetyltransferase activity"/>
    <property type="evidence" value="ECO:0007669"/>
    <property type="project" value="InterPro"/>
</dbReference>
<dbReference type="Proteomes" id="UP000780801">
    <property type="component" value="Unassembled WGS sequence"/>
</dbReference>
<evidence type="ECO:0000313" key="10">
    <source>
        <dbReference type="Proteomes" id="UP000780801"/>
    </source>
</evidence>
<keyword evidence="2" id="KW-0808">Transferase</keyword>
<dbReference type="OrthoDB" id="273345at2759"/>
<evidence type="ECO:0000313" key="9">
    <source>
        <dbReference type="EMBL" id="KAF9580626.1"/>
    </source>
</evidence>
<evidence type="ECO:0000256" key="7">
    <source>
        <dbReference type="SAM" id="Phobius"/>
    </source>
</evidence>
<keyword evidence="10" id="KW-1185">Reference proteome</keyword>
<dbReference type="PROSITE" id="PS51186">
    <property type="entry name" value="GNAT"/>
    <property type="match status" value="1"/>
</dbReference>
<dbReference type="CDD" id="cd04301">
    <property type="entry name" value="NAT_SF"/>
    <property type="match status" value="1"/>
</dbReference>
<dbReference type="PANTHER" id="PTHR13947">
    <property type="entry name" value="GNAT FAMILY N-ACETYLTRANSFERASE"/>
    <property type="match status" value="1"/>
</dbReference>
<dbReference type="Pfam" id="PF18517">
    <property type="entry name" value="LZ3wCH"/>
    <property type="match status" value="1"/>
</dbReference>
<dbReference type="InterPro" id="IPR016181">
    <property type="entry name" value="Acyl_CoA_acyltransferase"/>
</dbReference>
<feature type="region of interest" description="Disordered" evidence="6">
    <location>
        <begin position="122"/>
        <end position="156"/>
    </location>
</feature>
<dbReference type="Gene3D" id="3.40.630.30">
    <property type="match status" value="1"/>
</dbReference>
<feature type="coiled-coil region" evidence="5">
    <location>
        <begin position="373"/>
        <end position="441"/>
    </location>
</feature>
<gene>
    <name evidence="9" type="primary">MND1</name>
    <name evidence="9" type="ORF">BGW38_002653</name>
</gene>
<comment type="caution">
    <text evidence="9">The sequence shown here is derived from an EMBL/GenBank/DDBJ whole genome shotgun (WGS) entry which is preliminary data.</text>
</comment>
<keyword evidence="7" id="KW-0472">Membrane</keyword>
<dbReference type="Pfam" id="PF00583">
    <property type="entry name" value="Acetyltransf_1"/>
    <property type="match status" value="1"/>
</dbReference>
<feature type="transmembrane region" description="Helical" evidence="7">
    <location>
        <begin position="47"/>
        <end position="65"/>
    </location>
</feature>
<evidence type="ECO:0000256" key="6">
    <source>
        <dbReference type="SAM" id="MobiDB-lite"/>
    </source>
</evidence>
<keyword evidence="7" id="KW-0812">Transmembrane</keyword>
<dbReference type="InterPro" id="IPR000182">
    <property type="entry name" value="GNAT_dom"/>
</dbReference>
<dbReference type="Pfam" id="PF03962">
    <property type="entry name" value="Mnd1"/>
    <property type="match status" value="1"/>
</dbReference>
<protein>
    <submittedName>
        <fullName evidence="9">Meiotic nuclear division protein 1</fullName>
    </submittedName>
</protein>
<evidence type="ECO:0000256" key="3">
    <source>
        <dbReference type="ARBA" id="ARBA00023054"/>
    </source>
</evidence>
<keyword evidence="3 5" id="KW-0175">Coiled coil</keyword>
<evidence type="ECO:0000256" key="2">
    <source>
        <dbReference type="ARBA" id="ARBA00022679"/>
    </source>
</evidence>
<feature type="transmembrane region" description="Helical" evidence="7">
    <location>
        <begin position="77"/>
        <end position="97"/>
    </location>
</feature>
<feature type="domain" description="N-acetyltransferase" evidence="8">
    <location>
        <begin position="127"/>
        <end position="294"/>
    </location>
</feature>
<feature type="compositionally biased region" description="Basic and acidic residues" evidence="6">
    <location>
        <begin position="144"/>
        <end position="156"/>
    </location>
</feature>
<dbReference type="InterPro" id="IPR040453">
    <property type="entry name" value="Mnd1_HTH"/>
</dbReference>
<evidence type="ECO:0000256" key="4">
    <source>
        <dbReference type="ARBA" id="ARBA00023242"/>
    </source>
</evidence>
<keyword evidence="7" id="KW-1133">Transmembrane helix</keyword>
<dbReference type="SUPFAM" id="SSF55729">
    <property type="entry name" value="Acyl-CoA N-acyltransferases (Nat)"/>
    <property type="match status" value="1"/>
</dbReference>
<dbReference type="InterPro" id="IPR050769">
    <property type="entry name" value="NAT_camello-type"/>
</dbReference>
<dbReference type="InterPro" id="IPR036388">
    <property type="entry name" value="WH-like_DNA-bd_sf"/>
</dbReference>
<evidence type="ECO:0000259" key="8">
    <source>
        <dbReference type="PROSITE" id="PS51186"/>
    </source>
</evidence>
<evidence type="ECO:0000256" key="5">
    <source>
        <dbReference type="SAM" id="Coils"/>
    </source>
</evidence>
<name>A0A9P6FTS7_9FUNG</name>